<dbReference type="RefSeq" id="WP_046109620.1">
    <property type="nucleotide sequence ID" value="NZ_JZEX01000130.1"/>
</dbReference>
<organism evidence="4 5">
    <name type="scientific">Devosia geojensis</name>
    <dbReference type="NCBI Taxonomy" id="443610"/>
    <lineage>
        <taxon>Bacteria</taxon>
        <taxon>Pseudomonadati</taxon>
        <taxon>Pseudomonadota</taxon>
        <taxon>Alphaproteobacteria</taxon>
        <taxon>Hyphomicrobiales</taxon>
        <taxon>Devosiaceae</taxon>
        <taxon>Devosia</taxon>
    </lineage>
</organism>
<reference evidence="4 5" key="1">
    <citation type="submission" date="2015-03" db="EMBL/GenBank/DDBJ databases">
        <authorList>
            <person name="Hassan Y.I."/>
            <person name="Lepp D."/>
            <person name="Li X.-Z."/>
            <person name="Zhou T."/>
        </authorList>
    </citation>
    <scope>NUCLEOTIDE SEQUENCE [LARGE SCALE GENOMIC DNA]</scope>
    <source>
        <strain evidence="4 5">BD-c194</strain>
    </source>
</reference>
<dbReference type="NCBIfam" id="NF001911">
    <property type="entry name" value="PRK00685.1"/>
    <property type="match status" value="1"/>
</dbReference>
<dbReference type="HAMAP" id="MF_00457">
    <property type="entry name" value="UPF0173"/>
    <property type="match status" value="1"/>
</dbReference>
<name>A0A0F5FQJ7_9HYPH</name>
<dbReference type="EMBL" id="JZEX01000130">
    <property type="protein sequence ID" value="KKB10855.1"/>
    <property type="molecule type" value="Genomic_DNA"/>
</dbReference>
<dbReference type="PANTHER" id="PTHR43546">
    <property type="entry name" value="UPF0173 METAL-DEPENDENT HYDROLASE MJ1163-RELATED"/>
    <property type="match status" value="1"/>
</dbReference>
<dbReference type="SUPFAM" id="SSF56281">
    <property type="entry name" value="Metallo-hydrolase/oxidoreductase"/>
    <property type="match status" value="1"/>
</dbReference>
<dbReference type="PATRIC" id="fig|443610.3.peg.1450"/>
<gene>
    <name evidence="4" type="ORF">VE25_15845</name>
</gene>
<evidence type="ECO:0000313" key="4">
    <source>
        <dbReference type="EMBL" id="KKB10855.1"/>
    </source>
</evidence>
<proteinExistence type="inferred from homology"/>
<evidence type="ECO:0000256" key="1">
    <source>
        <dbReference type="ARBA" id="ARBA00022801"/>
    </source>
</evidence>
<dbReference type="InterPro" id="IPR022877">
    <property type="entry name" value="UPF0173"/>
</dbReference>
<keyword evidence="5" id="KW-1185">Reference proteome</keyword>
<comment type="similarity">
    <text evidence="2">Belongs to the UPF0173 family.</text>
</comment>
<comment type="caution">
    <text evidence="4">The sequence shown here is derived from an EMBL/GenBank/DDBJ whole genome shotgun (WGS) entry which is preliminary data.</text>
</comment>
<evidence type="ECO:0000259" key="3">
    <source>
        <dbReference type="SMART" id="SM00849"/>
    </source>
</evidence>
<evidence type="ECO:0000313" key="5">
    <source>
        <dbReference type="Proteomes" id="UP000033632"/>
    </source>
</evidence>
<keyword evidence="1 2" id="KW-0378">Hydrolase</keyword>
<dbReference type="Pfam" id="PF13483">
    <property type="entry name" value="Lactamase_B_3"/>
    <property type="match status" value="1"/>
</dbReference>
<feature type="domain" description="Metallo-beta-lactamase" evidence="3">
    <location>
        <begin position="7"/>
        <end position="197"/>
    </location>
</feature>
<dbReference type="AlphaFoldDB" id="A0A0F5FQJ7"/>
<dbReference type="GO" id="GO:0016787">
    <property type="term" value="F:hydrolase activity"/>
    <property type="evidence" value="ECO:0007669"/>
    <property type="project" value="UniProtKB-UniRule"/>
</dbReference>
<dbReference type="InterPro" id="IPR050114">
    <property type="entry name" value="UPF0173_UPF0282_UlaG_hydrolase"/>
</dbReference>
<dbReference type="InterPro" id="IPR036866">
    <property type="entry name" value="RibonucZ/Hydroxyglut_hydro"/>
</dbReference>
<dbReference type="Gene3D" id="3.60.15.10">
    <property type="entry name" value="Ribonuclease Z/Hydroxyacylglutathione hydrolase-like"/>
    <property type="match status" value="1"/>
</dbReference>
<evidence type="ECO:0000256" key="2">
    <source>
        <dbReference type="HAMAP-Rule" id="MF_00457"/>
    </source>
</evidence>
<sequence>MQIQWLGHSAFKVTATGAQVLFDPFLNGNPSFSGNYEELIAGTTHVLLTHAHNDHWGDTVDILRKTGALLISSPEICDYIEMNHEGLRVHAMNMGGTRRFGDIAVSVVRAVHSSSYNTADGQIIYGGTPMGLILKAEGKSVYHMGDTDIFSDMALVEELHHPEIGLVPIGDNFTMGPQIAALAVNRYFDFRTVIPCHYATFPLLEQSAEGFKSLVQKGRVEAIAPMETIEI</sequence>
<dbReference type="Proteomes" id="UP000033632">
    <property type="component" value="Unassembled WGS sequence"/>
</dbReference>
<dbReference type="PANTHER" id="PTHR43546:SF3">
    <property type="entry name" value="UPF0173 METAL-DEPENDENT HYDROLASE MJ1163"/>
    <property type="match status" value="1"/>
</dbReference>
<accession>A0A0F5FQJ7</accession>
<protein>
    <recommendedName>
        <fullName evidence="2">UPF0173 metal-dependent hydrolase VE25_15845</fullName>
    </recommendedName>
</protein>
<dbReference type="STRING" id="443610.VE25_15845"/>
<dbReference type="OrthoDB" id="9805728at2"/>
<dbReference type="InterPro" id="IPR001279">
    <property type="entry name" value="Metallo-B-lactamas"/>
</dbReference>
<dbReference type="SMART" id="SM00849">
    <property type="entry name" value="Lactamase_B"/>
    <property type="match status" value="1"/>
</dbReference>